<feature type="domain" description="Histidine kinase" evidence="12">
    <location>
        <begin position="199"/>
        <end position="416"/>
    </location>
</feature>
<sequence length="450" mass="48800">MANEAIATGQMEQLSVLVKSHSQYFGNKVLVVDATGSVLAVTYPLSSSQRDKLANEPDLRAVLREQAAAKRVDAVVDGVEVVHVSVPLDRSPSVRGALRITVNADKLGADVKQVWMSLTVIDLVLLIVVLLVVFSLVRWVRRPVRELEKSAKLLAAGQGFEPASVLTGPPEIRQLAVTFNGMATRLQQLISSQRAFAAEASHQLKTPLAALRLRLETLEPYIALRARNNLESALAETDRLARMIDGLLAMAALEESSMIREPVDLDALVHDRARVWAPVVERSGVHLLVMGARIGEVWAVPGAIEQIIDNLLANALRVSPPGSTITLDRRPNHAGRYRRREGAAELHVIDQGPGMSEEHRKRAFDRFWRAPGSGKDGTGLGLAIVQQLARASGGEVVLMPAPGSGLDAVVALMPVESAPQGRPRQLGTFHRLLNRVLGSRGRHSVTSQSR</sequence>
<feature type="transmembrane region" description="Helical" evidence="11">
    <location>
        <begin position="114"/>
        <end position="137"/>
    </location>
</feature>
<dbReference type="EC" id="2.7.13.3" evidence="3"/>
<evidence type="ECO:0000256" key="7">
    <source>
        <dbReference type="ARBA" id="ARBA00022777"/>
    </source>
</evidence>
<evidence type="ECO:0000256" key="5">
    <source>
        <dbReference type="ARBA" id="ARBA00022679"/>
    </source>
</evidence>
<dbReference type="Pfam" id="PF00672">
    <property type="entry name" value="HAMP"/>
    <property type="match status" value="1"/>
</dbReference>
<proteinExistence type="predicted"/>
<evidence type="ECO:0000256" key="6">
    <source>
        <dbReference type="ARBA" id="ARBA00022692"/>
    </source>
</evidence>
<protein>
    <recommendedName>
        <fullName evidence="3">histidine kinase</fullName>
        <ecNumber evidence="3">2.7.13.3</ecNumber>
    </recommendedName>
</protein>
<gene>
    <name evidence="14" type="ORF">Ssi02_57310</name>
</gene>
<dbReference type="Proteomes" id="UP000606172">
    <property type="component" value="Unassembled WGS sequence"/>
</dbReference>
<dbReference type="AlphaFoldDB" id="A0A919RKG5"/>
<dbReference type="InterPro" id="IPR036097">
    <property type="entry name" value="HisK_dim/P_sf"/>
</dbReference>
<evidence type="ECO:0000259" key="12">
    <source>
        <dbReference type="PROSITE" id="PS50109"/>
    </source>
</evidence>
<evidence type="ECO:0000256" key="11">
    <source>
        <dbReference type="SAM" id="Phobius"/>
    </source>
</evidence>
<dbReference type="InterPro" id="IPR003661">
    <property type="entry name" value="HisK_dim/P_dom"/>
</dbReference>
<accession>A0A919RKG5</accession>
<dbReference type="Pfam" id="PF00512">
    <property type="entry name" value="HisKA"/>
    <property type="match status" value="1"/>
</dbReference>
<feature type="domain" description="HAMP" evidence="13">
    <location>
        <begin position="138"/>
        <end position="191"/>
    </location>
</feature>
<evidence type="ECO:0000313" key="14">
    <source>
        <dbReference type="EMBL" id="GII95500.1"/>
    </source>
</evidence>
<comment type="caution">
    <text evidence="14">The sequence shown here is derived from an EMBL/GenBank/DDBJ whole genome shotgun (WGS) entry which is preliminary data.</text>
</comment>
<dbReference type="SUPFAM" id="SSF158472">
    <property type="entry name" value="HAMP domain-like"/>
    <property type="match status" value="1"/>
</dbReference>
<keyword evidence="5" id="KW-0808">Transferase</keyword>
<dbReference type="PANTHER" id="PTHR45436:SF5">
    <property type="entry name" value="SENSOR HISTIDINE KINASE TRCS"/>
    <property type="match status" value="1"/>
</dbReference>
<dbReference type="CDD" id="cd00082">
    <property type="entry name" value="HisKA"/>
    <property type="match status" value="1"/>
</dbReference>
<dbReference type="PANTHER" id="PTHR45436">
    <property type="entry name" value="SENSOR HISTIDINE KINASE YKOH"/>
    <property type="match status" value="1"/>
</dbReference>
<keyword evidence="8 11" id="KW-1133">Transmembrane helix</keyword>
<dbReference type="SMART" id="SM00388">
    <property type="entry name" value="HisKA"/>
    <property type="match status" value="1"/>
</dbReference>
<evidence type="ECO:0000256" key="3">
    <source>
        <dbReference type="ARBA" id="ARBA00012438"/>
    </source>
</evidence>
<dbReference type="Gene3D" id="6.10.340.10">
    <property type="match status" value="1"/>
</dbReference>
<dbReference type="InterPro" id="IPR036890">
    <property type="entry name" value="HATPase_C_sf"/>
</dbReference>
<dbReference type="SMART" id="SM00387">
    <property type="entry name" value="HATPase_c"/>
    <property type="match status" value="1"/>
</dbReference>
<name>A0A919RKG5_9ACTN</name>
<dbReference type="GO" id="GO:0005886">
    <property type="term" value="C:plasma membrane"/>
    <property type="evidence" value="ECO:0007669"/>
    <property type="project" value="UniProtKB-SubCell"/>
</dbReference>
<dbReference type="InterPro" id="IPR003660">
    <property type="entry name" value="HAMP_dom"/>
</dbReference>
<dbReference type="GO" id="GO:0000155">
    <property type="term" value="F:phosphorelay sensor kinase activity"/>
    <property type="evidence" value="ECO:0007669"/>
    <property type="project" value="InterPro"/>
</dbReference>
<dbReference type="PROSITE" id="PS50109">
    <property type="entry name" value="HIS_KIN"/>
    <property type="match status" value="1"/>
</dbReference>
<comment type="catalytic activity">
    <reaction evidence="1">
        <text>ATP + protein L-histidine = ADP + protein N-phospho-L-histidine.</text>
        <dbReference type="EC" id="2.7.13.3"/>
    </reaction>
</comment>
<keyword evidence="15" id="KW-1185">Reference proteome</keyword>
<dbReference type="InterPro" id="IPR005467">
    <property type="entry name" value="His_kinase_dom"/>
</dbReference>
<dbReference type="InterPro" id="IPR050428">
    <property type="entry name" value="TCS_sensor_his_kinase"/>
</dbReference>
<evidence type="ECO:0000256" key="9">
    <source>
        <dbReference type="ARBA" id="ARBA00023012"/>
    </source>
</evidence>
<keyword evidence="9" id="KW-0902">Two-component regulatory system</keyword>
<evidence type="ECO:0000256" key="4">
    <source>
        <dbReference type="ARBA" id="ARBA00022553"/>
    </source>
</evidence>
<dbReference type="InterPro" id="IPR004358">
    <property type="entry name" value="Sig_transdc_His_kin-like_C"/>
</dbReference>
<evidence type="ECO:0000259" key="13">
    <source>
        <dbReference type="PROSITE" id="PS50885"/>
    </source>
</evidence>
<dbReference type="Gene3D" id="1.10.287.130">
    <property type="match status" value="1"/>
</dbReference>
<keyword evidence="7 14" id="KW-0418">Kinase</keyword>
<dbReference type="EMBL" id="BOOW01000036">
    <property type="protein sequence ID" value="GII95500.1"/>
    <property type="molecule type" value="Genomic_DNA"/>
</dbReference>
<dbReference type="SUPFAM" id="SSF55874">
    <property type="entry name" value="ATPase domain of HSP90 chaperone/DNA topoisomerase II/histidine kinase"/>
    <property type="match status" value="1"/>
</dbReference>
<reference evidence="14" key="1">
    <citation type="submission" date="2021-01" db="EMBL/GenBank/DDBJ databases">
        <title>Whole genome shotgun sequence of Sinosporangium siamense NBRC 109515.</title>
        <authorList>
            <person name="Komaki H."/>
            <person name="Tamura T."/>
        </authorList>
    </citation>
    <scope>NUCLEOTIDE SEQUENCE</scope>
    <source>
        <strain evidence="14">NBRC 109515</strain>
    </source>
</reference>
<dbReference type="InterPro" id="IPR003594">
    <property type="entry name" value="HATPase_dom"/>
</dbReference>
<dbReference type="Gene3D" id="3.30.565.10">
    <property type="entry name" value="Histidine kinase-like ATPase, C-terminal domain"/>
    <property type="match status" value="1"/>
</dbReference>
<keyword evidence="10 11" id="KW-0472">Membrane</keyword>
<dbReference type="SMART" id="SM00304">
    <property type="entry name" value="HAMP"/>
    <property type="match status" value="1"/>
</dbReference>
<evidence type="ECO:0000313" key="15">
    <source>
        <dbReference type="Proteomes" id="UP000606172"/>
    </source>
</evidence>
<dbReference type="SUPFAM" id="SSF47384">
    <property type="entry name" value="Homodimeric domain of signal transducing histidine kinase"/>
    <property type="match status" value="1"/>
</dbReference>
<evidence type="ECO:0000256" key="2">
    <source>
        <dbReference type="ARBA" id="ARBA00004236"/>
    </source>
</evidence>
<dbReference type="Pfam" id="PF02518">
    <property type="entry name" value="HATPase_c"/>
    <property type="match status" value="1"/>
</dbReference>
<keyword evidence="6 11" id="KW-0812">Transmembrane</keyword>
<evidence type="ECO:0000256" key="8">
    <source>
        <dbReference type="ARBA" id="ARBA00022989"/>
    </source>
</evidence>
<organism evidence="14 15">
    <name type="scientific">Sinosporangium siamense</name>
    <dbReference type="NCBI Taxonomy" id="1367973"/>
    <lineage>
        <taxon>Bacteria</taxon>
        <taxon>Bacillati</taxon>
        <taxon>Actinomycetota</taxon>
        <taxon>Actinomycetes</taxon>
        <taxon>Streptosporangiales</taxon>
        <taxon>Streptosporangiaceae</taxon>
        <taxon>Sinosporangium</taxon>
    </lineage>
</organism>
<dbReference type="CDD" id="cd06225">
    <property type="entry name" value="HAMP"/>
    <property type="match status" value="1"/>
</dbReference>
<dbReference type="PROSITE" id="PS50885">
    <property type="entry name" value="HAMP"/>
    <property type="match status" value="1"/>
</dbReference>
<dbReference type="PRINTS" id="PR00344">
    <property type="entry name" value="BCTRLSENSOR"/>
</dbReference>
<keyword evidence="4" id="KW-0597">Phosphoprotein</keyword>
<comment type="subcellular location">
    <subcellularLocation>
        <location evidence="2">Cell membrane</location>
    </subcellularLocation>
</comment>
<evidence type="ECO:0000256" key="10">
    <source>
        <dbReference type="ARBA" id="ARBA00023136"/>
    </source>
</evidence>
<evidence type="ECO:0000256" key="1">
    <source>
        <dbReference type="ARBA" id="ARBA00000085"/>
    </source>
</evidence>